<dbReference type="EMBL" id="CM000587">
    <property type="protein sequence ID" value="EWG48834.1"/>
    <property type="molecule type" value="Genomic_DNA"/>
</dbReference>
<dbReference type="OrthoDB" id="3596450at2759"/>
<evidence type="ECO:0000259" key="1">
    <source>
        <dbReference type="Pfam" id="PF20150"/>
    </source>
</evidence>
<keyword evidence="3" id="KW-1185">Reference proteome</keyword>
<dbReference type="RefSeq" id="XP_018755025.1">
    <property type="nucleotide sequence ID" value="XM_018897387.1"/>
</dbReference>
<sequence>MRTEFHLFSALPAELRQEIWDIAIAIRPKRPGVRVFRVFDALQEPSIRLKLVPGCYYGAILALGIPLPDKGFVGVNGEIISDISTQIYDPGLWNTCYKSRLMMKKAFVPLKGYGYGSMGYYLSGSAPFYVTITERYQGLFIIRPDSLEFEIEYIFEFFSNVHIELGIEYHEDWGLQLYTEEQGGEICRAVELLEDIGWTPEVTGVFLVDYNLKLKADASRRRDIRDRSTRFFARDRRLVEVFFHEEREREQWEYINPTPDGDYRKSSFYFAKRIGKAFEERQMGVDGEYYTPWIGLLGWDYL</sequence>
<dbReference type="Proteomes" id="UP000009096">
    <property type="component" value="Chromosome 10"/>
</dbReference>
<feature type="domain" description="2EXR" evidence="1">
    <location>
        <begin position="5"/>
        <end position="103"/>
    </location>
</feature>
<dbReference type="KEGG" id="fvr:FVEG_08494"/>
<reference evidence="2 3" key="1">
    <citation type="journal article" date="2010" name="Nature">
        <title>Comparative genomics reveals mobile pathogenicity chromosomes in Fusarium.</title>
        <authorList>
            <person name="Ma L.J."/>
            <person name="van der Does H.C."/>
            <person name="Borkovich K.A."/>
            <person name="Coleman J.J."/>
            <person name="Daboussi M.J."/>
            <person name="Di Pietro A."/>
            <person name="Dufresne M."/>
            <person name="Freitag M."/>
            <person name="Grabherr M."/>
            <person name="Henrissat B."/>
            <person name="Houterman P.M."/>
            <person name="Kang S."/>
            <person name="Shim W.B."/>
            <person name="Woloshuk C."/>
            <person name="Xie X."/>
            <person name="Xu J.R."/>
            <person name="Antoniw J."/>
            <person name="Baker S.E."/>
            <person name="Bluhm B.H."/>
            <person name="Breakspear A."/>
            <person name="Brown D.W."/>
            <person name="Butchko R.A."/>
            <person name="Chapman S."/>
            <person name="Coulson R."/>
            <person name="Coutinho P.M."/>
            <person name="Danchin E.G."/>
            <person name="Diener A."/>
            <person name="Gale L.R."/>
            <person name="Gardiner D.M."/>
            <person name="Goff S."/>
            <person name="Hammond-Kosack K.E."/>
            <person name="Hilburn K."/>
            <person name="Hua-Van A."/>
            <person name="Jonkers W."/>
            <person name="Kazan K."/>
            <person name="Kodira C.D."/>
            <person name="Koehrsen M."/>
            <person name="Kumar L."/>
            <person name="Lee Y.H."/>
            <person name="Li L."/>
            <person name="Manners J.M."/>
            <person name="Miranda-Saavedra D."/>
            <person name="Mukherjee M."/>
            <person name="Park G."/>
            <person name="Park J."/>
            <person name="Park S.Y."/>
            <person name="Proctor R.H."/>
            <person name="Regev A."/>
            <person name="Ruiz-Roldan M.C."/>
            <person name="Sain D."/>
            <person name="Sakthikumar S."/>
            <person name="Sykes S."/>
            <person name="Schwartz D.C."/>
            <person name="Turgeon B.G."/>
            <person name="Wapinski I."/>
            <person name="Yoder O."/>
            <person name="Young S."/>
            <person name="Zeng Q."/>
            <person name="Zhou S."/>
            <person name="Galagan J."/>
            <person name="Cuomo C.A."/>
            <person name="Kistler H.C."/>
            <person name="Rep M."/>
        </authorList>
    </citation>
    <scope>NUCLEOTIDE SEQUENCE [LARGE SCALE GENOMIC DNA]</scope>
    <source>
        <strain evidence="3">M3125 / FGSC 7600</strain>
    </source>
</reference>
<evidence type="ECO:0000313" key="2">
    <source>
        <dbReference type="EMBL" id="EWG48834.1"/>
    </source>
</evidence>
<dbReference type="Pfam" id="PF20150">
    <property type="entry name" value="2EXR"/>
    <property type="match status" value="1"/>
</dbReference>
<protein>
    <recommendedName>
        <fullName evidence="1">2EXR domain-containing protein</fullName>
    </recommendedName>
</protein>
<dbReference type="EMBL" id="DS022252">
    <property type="protein sequence ID" value="EWG48834.1"/>
    <property type="molecule type" value="Genomic_DNA"/>
</dbReference>
<dbReference type="HOGENOM" id="CLU_065839_1_0_1"/>
<organism evidence="2 3">
    <name type="scientific">Gibberella moniliformis (strain M3125 / FGSC 7600)</name>
    <name type="common">Maize ear and stalk rot fungus</name>
    <name type="synonym">Fusarium verticillioides</name>
    <dbReference type="NCBI Taxonomy" id="334819"/>
    <lineage>
        <taxon>Eukaryota</taxon>
        <taxon>Fungi</taxon>
        <taxon>Dikarya</taxon>
        <taxon>Ascomycota</taxon>
        <taxon>Pezizomycotina</taxon>
        <taxon>Sordariomycetes</taxon>
        <taxon>Hypocreomycetidae</taxon>
        <taxon>Hypocreales</taxon>
        <taxon>Nectriaceae</taxon>
        <taxon>Fusarium</taxon>
        <taxon>Fusarium fujikuroi species complex</taxon>
    </lineage>
</organism>
<accession>W7MM36</accession>
<dbReference type="GeneID" id="30066225"/>
<dbReference type="InterPro" id="IPR045518">
    <property type="entry name" value="2EXR"/>
</dbReference>
<gene>
    <name evidence="2" type="ORF">FVEG_08494</name>
</gene>
<dbReference type="AlphaFoldDB" id="W7MM36"/>
<proteinExistence type="predicted"/>
<dbReference type="VEuPathDB" id="FungiDB:FVEG_08494"/>
<name>W7MM36_GIBM7</name>
<evidence type="ECO:0000313" key="3">
    <source>
        <dbReference type="Proteomes" id="UP000009096"/>
    </source>
</evidence>